<name>A0A090ZJD2_PAEMA</name>
<dbReference type="RefSeq" id="WP_036620201.1">
    <property type="nucleotide sequence ID" value="NZ_BGML01000010.1"/>
</dbReference>
<dbReference type="HOGENOM" id="CLU_136279_0_0_9"/>
<accession>A0A090ZJD2</accession>
<evidence type="ECO:0000313" key="1">
    <source>
        <dbReference type="EMBL" id="KFN10370.1"/>
    </source>
</evidence>
<dbReference type="GeneID" id="77011780"/>
<evidence type="ECO:0000313" key="3">
    <source>
        <dbReference type="Proteomes" id="UP000029278"/>
    </source>
</evidence>
<dbReference type="EMBL" id="WNZZ01000003">
    <property type="protein sequence ID" value="MUG22054.1"/>
    <property type="molecule type" value="Genomic_DNA"/>
</dbReference>
<dbReference type="STRING" id="44252.DJ90_1037"/>
<dbReference type="PATRIC" id="fig|44252.3.peg.1496"/>
<comment type="caution">
    <text evidence="1">The sequence shown here is derived from an EMBL/GenBank/DDBJ whole genome shotgun (WGS) entry which is preliminary data.</text>
</comment>
<sequence length="140" mass="15973">MPNTLEQDIISTSESFTKNFEDKGNFNFSIESLHDVDDLLDELCDFELDEEHLDSVSSMVGCYIFEVARRNCGGKYYWVQDRKQPILITGEPDFSISLLAFDKVRGRILNGTEDNIPFYFNGYVEAVKKGKETGYCATIV</sequence>
<keyword evidence="3" id="KW-1185">Reference proteome</keyword>
<organism evidence="1 3">
    <name type="scientific">Paenibacillus macerans</name>
    <name type="common">Bacillus macerans</name>
    <dbReference type="NCBI Taxonomy" id="44252"/>
    <lineage>
        <taxon>Bacteria</taxon>
        <taxon>Bacillati</taxon>
        <taxon>Bacillota</taxon>
        <taxon>Bacilli</taxon>
        <taxon>Bacillales</taxon>
        <taxon>Paenibacillaceae</taxon>
        <taxon>Paenibacillus</taxon>
    </lineage>
</organism>
<proteinExistence type="predicted"/>
<evidence type="ECO:0000313" key="4">
    <source>
        <dbReference type="Proteomes" id="UP000442469"/>
    </source>
</evidence>
<dbReference type="Proteomes" id="UP000029278">
    <property type="component" value="Unassembled WGS sequence"/>
</dbReference>
<dbReference type="Proteomes" id="UP000442469">
    <property type="component" value="Unassembled WGS sequence"/>
</dbReference>
<protein>
    <submittedName>
        <fullName evidence="1">Uncharacterized protein</fullName>
    </submittedName>
</protein>
<dbReference type="AlphaFoldDB" id="A0A090ZJD2"/>
<dbReference type="EMBL" id="JMQA01000018">
    <property type="protein sequence ID" value="KFN10370.1"/>
    <property type="molecule type" value="Genomic_DNA"/>
</dbReference>
<gene>
    <name evidence="1" type="ORF">DJ90_1037</name>
    <name evidence="2" type="ORF">GNQ08_06390</name>
</gene>
<dbReference type="OrthoDB" id="8850210at2"/>
<reference evidence="2 4" key="2">
    <citation type="submission" date="2019-11" db="EMBL/GenBank/DDBJ databases">
        <title>Draft genome sequences of five Paenibacillus species of dairy origin.</title>
        <authorList>
            <person name="Olajide A.M."/>
            <person name="Chen S."/>
            <person name="Lapointe G."/>
        </authorList>
    </citation>
    <scope>NUCLEOTIDE SEQUENCE [LARGE SCALE GENOMIC DNA]</scope>
    <source>
        <strain evidence="2 4">3CT49</strain>
    </source>
</reference>
<reference evidence="1 3" key="1">
    <citation type="submission" date="2014-04" db="EMBL/GenBank/DDBJ databases">
        <authorList>
            <person name="Bishop-Lilly K.A."/>
            <person name="Broomall S.M."/>
            <person name="Chain P.S."/>
            <person name="Chertkov O."/>
            <person name="Coyne S.R."/>
            <person name="Daligault H.E."/>
            <person name="Davenport K.W."/>
            <person name="Erkkila T."/>
            <person name="Frey K.G."/>
            <person name="Gibbons H.S."/>
            <person name="Gu W."/>
            <person name="Jaissle J."/>
            <person name="Johnson S.L."/>
            <person name="Koroleva G.I."/>
            <person name="Ladner J.T."/>
            <person name="Lo C.-C."/>
            <person name="Minogue T.D."/>
            <person name="Munk C."/>
            <person name="Palacios G.F."/>
            <person name="Redden C.L."/>
            <person name="Rosenzweig C.N."/>
            <person name="Scholz M.B."/>
            <person name="Teshima H."/>
            <person name="Xu Y."/>
        </authorList>
    </citation>
    <scope>NUCLEOTIDE SEQUENCE [LARGE SCALE GENOMIC DNA]</scope>
    <source>
        <strain evidence="1 3">8244</strain>
    </source>
</reference>
<evidence type="ECO:0000313" key="2">
    <source>
        <dbReference type="EMBL" id="MUG22054.1"/>
    </source>
</evidence>